<keyword evidence="10" id="KW-1185">Reference proteome</keyword>
<dbReference type="Proteomes" id="UP000252189">
    <property type="component" value="Unassembled WGS sequence"/>
</dbReference>
<evidence type="ECO:0000313" key="9">
    <source>
        <dbReference type="EMBL" id="RCU43736.1"/>
    </source>
</evidence>
<reference evidence="9 10" key="1">
    <citation type="submission" date="2018-07" db="EMBL/GenBank/DDBJ databases">
        <title>Genome sequences of Haloplanus salinus JCM 18368T.</title>
        <authorList>
            <person name="Kim Y.B."/>
            <person name="Roh S.W."/>
        </authorList>
    </citation>
    <scope>NUCLEOTIDE SEQUENCE [LARGE SCALE GENOMIC DNA]</scope>
    <source>
        <strain evidence="9 10">JCM 18368</strain>
    </source>
</reference>
<evidence type="ECO:0000313" key="10">
    <source>
        <dbReference type="Proteomes" id="UP000252189"/>
    </source>
</evidence>
<dbReference type="GO" id="GO:0003743">
    <property type="term" value="F:translation initiation factor activity"/>
    <property type="evidence" value="ECO:0007669"/>
    <property type="project" value="UniProtKB-KW"/>
</dbReference>
<keyword evidence="9" id="KW-0648">Protein biosynthesis</keyword>
<dbReference type="PANTHER" id="PTHR11618">
    <property type="entry name" value="TRANSCRIPTION INITIATION FACTOR IIB-RELATED"/>
    <property type="match status" value="1"/>
</dbReference>
<dbReference type="SUPFAM" id="SSF57783">
    <property type="entry name" value="Zinc beta-ribbon"/>
    <property type="match status" value="1"/>
</dbReference>
<dbReference type="GO" id="GO:0097550">
    <property type="term" value="C:transcription preinitiation complex"/>
    <property type="evidence" value="ECO:0007669"/>
    <property type="project" value="TreeGrafter"/>
</dbReference>
<dbReference type="PRINTS" id="PR00685">
    <property type="entry name" value="TIFACTORIIB"/>
</dbReference>
<dbReference type="InterPro" id="IPR013763">
    <property type="entry name" value="Cyclin-like_dom"/>
</dbReference>
<keyword evidence="3" id="KW-0863">Zinc-finger</keyword>
<dbReference type="InterPro" id="IPR036915">
    <property type="entry name" value="Cyclin-like_sf"/>
</dbReference>
<dbReference type="PANTHER" id="PTHR11618:SF13">
    <property type="entry name" value="TRANSCRIPTION INITIATION FACTOR IIB"/>
    <property type="match status" value="1"/>
</dbReference>
<keyword evidence="4" id="KW-0862">Zinc</keyword>
<comment type="similarity">
    <text evidence="1">Belongs to the TFIIB family.</text>
</comment>
<keyword evidence="2" id="KW-0677">Repeat</keyword>
<dbReference type="InterPro" id="IPR013137">
    <property type="entry name" value="Znf_TFIIB"/>
</dbReference>
<dbReference type="Pfam" id="PF00382">
    <property type="entry name" value="TFIIB"/>
    <property type="match status" value="2"/>
</dbReference>
<evidence type="ECO:0000256" key="4">
    <source>
        <dbReference type="ARBA" id="ARBA00022833"/>
    </source>
</evidence>
<feature type="compositionally biased region" description="Low complexity" evidence="7">
    <location>
        <begin position="9"/>
        <end position="31"/>
    </location>
</feature>
<name>A0A368N0H0_9EURY</name>
<dbReference type="SMART" id="SM00385">
    <property type="entry name" value="CYCLIN"/>
    <property type="match status" value="2"/>
</dbReference>
<feature type="region of interest" description="Disordered" evidence="7">
    <location>
        <begin position="1"/>
        <end position="66"/>
    </location>
</feature>
<organism evidence="9 10">
    <name type="scientific">Haloplanus salinus</name>
    <dbReference type="NCBI Taxonomy" id="1126245"/>
    <lineage>
        <taxon>Archaea</taxon>
        <taxon>Methanobacteriati</taxon>
        <taxon>Methanobacteriota</taxon>
        <taxon>Stenosarchaea group</taxon>
        <taxon>Halobacteria</taxon>
        <taxon>Halobacteriales</taxon>
        <taxon>Haloferacaceae</taxon>
        <taxon>Haloplanus</taxon>
    </lineage>
</organism>
<keyword evidence="6" id="KW-0804">Transcription</keyword>
<accession>A0A368N0H0</accession>
<dbReference type="AlphaFoldDB" id="A0A368N0H0"/>
<dbReference type="OrthoDB" id="342728at2157"/>
<feature type="region of interest" description="Disordered" evidence="7">
    <location>
        <begin position="108"/>
        <end position="139"/>
    </location>
</feature>
<evidence type="ECO:0000256" key="3">
    <source>
        <dbReference type="ARBA" id="ARBA00022771"/>
    </source>
</evidence>
<evidence type="ECO:0000256" key="7">
    <source>
        <dbReference type="SAM" id="MobiDB-lite"/>
    </source>
</evidence>
<dbReference type="SUPFAM" id="SSF47954">
    <property type="entry name" value="Cyclin-like"/>
    <property type="match status" value="2"/>
</dbReference>
<dbReference type="Gene3D" id="1.10.472.10">
    <property type="entry name" value="Cyclin-like"/>
    <property type="match status" value="1"/>
</dbReference>
<keyword evidence="3" id="KW-0479">Metal-binding</keyword>
<evidence type="ECO:0000259" key="8">
    <source>
        <dbReference type="SMART" id="SM00385"/>
    </source>
</evidence>
<dbReference type="InterPro" id="IPR000812">
    <property type="entry name" value="TFIIB"/>
</dbReference>
<dbReference type="GO" id="GO:0070897">
    <property type="term" value="P:transcription preinitiation complex assembly"/>
    <property type="evidence" value="ECO:0007669"/>
    <property type="project" value="InterPro"/>
</dbReference>
<keyword evidence="5" id="KW-0805">Transcription regulation</keyword>
<feature type="domain" description="Cyclin-like" evidence="8">
    <location>
        <begin position="176"/>
        <end position="257"/>
    </location>
</feature>
<dbReference type="RefSeq" id="WP_114450767.1">
    <property type="nucleotide sequence ID" value="NZ_QPHM01000004.1"/>
</dbReference>
<evidence type="ECO:0000256" key="6">
    <source>
        <dbReference type="ARBA" id="ARBA00023163"/>
    </source>
</evidence>
<keyword evidence="9" id="KW-0396">Initiation factor</keyword>
<dbReference type="GO" id="GO:0017025">
    <property type="term" value="F:TBP-class protein binding"/>
    <property type="evidence" value="ECO:0007669"/>
    <property type="project" value="InterPro"/>
</dbReference>
<gene>
    <name evidence="9" type="ORF">DU504_17765</name>
</gene>
<feature type="domain" description="Cyclin-like" evidence="8">
    <location>
        <begin position="270"/>
        <end position="354"/>
    </location>
</feature>
<sequence>MSQDALENTDTTTHSTGSSSAGSGSPTPVSTRLRQNQQQTQSFSSETASEDEQSKATDSESTDEIQCPECATDEYLVIDEEETYCGECGLVLFRDILDRRLRWVDTGDGREPERGGAPTTHRLHHKGLPTEIGYNSDGYDRPLSRQTKRRFRRLRKWDSRSKTGSSRDRSLRLGLGEIARLVSALELSGSIHDRAADLYREVSAEGMLAGNSVEGMASACVYAACRLERLPRTLKEIGEVARVDIKEINQDYKCLNQDLELATPPPLPQDYIPRLASAVDASPRLERRAYQLSRSNAVGVLANGRQPNGVAVACLYHAFKESGQSNLRLTQQTLAEEGYTTPTTIRKLWRELQGLADDGELPDPDGNLDHFSLACGTVVGDETDRMTPPYPTQQS</sequence>
<protein>
    <submittedName>
        <fullName evidence="9">Transcription initiation factor IIB family protein</fullName>
    </submittedName>
</protein>
<proteinExistence type="inferred from homology"/>
<dbReference type="InterPro" id="IPR013150">
    <property type="entry name" value="TFIIB_cyclin"/>
</dbReference>
<dbReference type="GO" id="GO:0008270">
    <property type="term" value="F:zinc ion binding"/>
    <property type="evidence" value="ECO:0007669"/>
    <property type="project" value="UniProtKB-KW"/>
</dbReference>
<dbReference type="EMBL" id="QPHM01000004">
    <property type="protein sequence ID" value="RCU43736.1"/>
    <property type="molecule type" value="Genomic_DNA"/>
</dbReference>
<comment type="caution">
    <text evidence="9">The sequence shown here is derived from an EMBL/GenBank/DDBJ whole genome shotgun (WGS) entry which is preliminary data.</text>
</comment>
<evidence type="ECO:0000256" key="5">
    <source>
        <dbReference type="ARBA" id="ARBA00023015"/>
    </source>
</evidence>
<evidence type="ECO:0000256" key="1">
    <source>
        <dbReference type="ARBA" id="ARBA00010857"/>
    </source>
</evidence>
<evidence type="ECO:0000256" key="2">
    <source>
        <dbReference type="ARBA" id="ARBA00022737"/>
    </source>
</evidence>
<dbReference type="Gene3D" id="1.10.472.170">
    <property type="match status" value="1"/>
</dbReference>
<dbReference type="Pfam" id="PF08271">
    <property type="entry name" value="Zn_Ribbon_TF"/>
    <property type="match status" value="1"/>
</dbReference>
<feature type="compositionally biased region" description="Polar residues" evidence="7">
    <location>
        <begin position="32"/>
        <end position="47"/>
    </location>
</feature>